<sequence>MSKKEDGSTRRVGLRQVAQRAGVSLSTASNVFADKPGVAISEETRNAVLAAATELKYQPRPRQEIIHRSAVTTLGVVLRKPLPLLTHPFYSYVIHGVQGACEEHNISLMYGRVDEDATTFEALPVMVQREQVQGLLLVGYFADDFYLLLRRQQQPFVMIHHHVDSLRPDSVVCEDERGGYLATQHLIDHGHRQPAPAILTGPEYLFHVRERFAGYRRALAEAGLPYQSSYVRHGDMTVNTGYSEMLALLDLPQPPTAVFCCNDEMAIGAMNAITARGLSVPQDCSIIGFDDIQLARYTTPPLTTIKVEKEWMGAQGLWQLVERITNPDMPSRHTIIGVSLVERESTRSISTDTISSSSHHLLEKPTP</sequence>
<feature type="domain" description="HTH lacI-type" evidence="6">
    <location>
        <begin position="12"/>
        <end position="59"/>
    </location>
</feature>
<dbReference type="CDD" id="cd01392">
    <property type="entry name" value="HTH_LacI"/>
    <property type="match status" value="1"/>
</dbReference>
<evidence type="ECO:0000313" key="7">
    <source>
        <dbReference type="EMBL" id="GCE29695.1"/>
    </source>
</evidence>
<proteinExistence type="predicted"/>
<keyword evidence="4" id="KW-0804">Transcription</keyword>
<dbReference type="PANTHER" id="PTHR30146">
    <property type="entry name" value="LACI-RELATED TRANSCRIPTIONAL REPRESSOR"/>
    <property type="match status" value="1"/>
</dbReference>
<name>A0A402BEA2_9CHLR</name>
<evidence type="ECO:0000256" key="3">
    <source>
        <dbReference type="ARBA" id="ARBA00023125"/>
    </source>
</evidence>
<dbReference type="SUPFAM" id="SSF53822">
    <property type="entry name" value="Periplasmic binding protein-like I"/>
    <property type="match status" value="1"/>
</dbReference>
<evidence type="ECO:0000256" key="5">
    <source>
        <dbReference type="SAM" id="MobiDB-lite"/>
    </source>
</evidence>
<feature type="region of interest" description="Disordered" evidence="5">
    <location>
        <begin position="347"/>
        <end position="367"/>
    </location>
</feature>
<dbReference type="Pfam" id="PF13377">
    <property type="entry name" value="Peripla_BP_3"/>
    <property type="match status" value="1"/>
</dbReference>
<protein>
    <submittedName>
        <fullName evidence="7">LacI family transcriptional regulator</fullName>
    </submittedName>
</protein>
<accession>A0A402BEA2</accession>
<dbReference type="Gene3D" id="1.10.260.40">
    <property type="entry name" value="lambda repressor-like DNA-binding domains"/>
    <property type="match status" value="1"/>
</dbReference>
<dbReference type="SUPFAM" id="SSF47413">
    <property type="entry name" value="lambda repressor-like DNA-binding domains"/>
    <property type="match status" value="1"/>
</dbReference>
<dbReference type="GO" id="GO:0000976">
    <property type="term" value="F:transcription cis-regulatory region binding"/>
    <property type="evidence" value="ECO:0007669"/>
    <property type="project" value="TreeGrafter"/>
</dbReference>
<dbReference type="GO" id="GO:0003700">
    <property type="term" value="F:DNA-binding transcription factor activity"/>
    <property type="evidence" value="ECO:0007669"/>
    <property type="project" value="TreeGrafter"/>
</dbReference>
<comment type="caution">
    <text evidence="7">The sequence shown here is derived from an EMBL/GenBank/DDBJ whole genome shotgun (WGS) entry which is preliminary data.</text>
</comment>
<dbReference type="PANTHER" id="PTHR30146:SF148">
    <property type="entry name" value="HTH-TYPE TRANSCRIPTIONAL REPRESSOR PURR-RELATED"/>
    <property type="match status" value="1"/>
</dbReference>
<evidence type="ECO:0000313" key="8">
    <source>
        <dbReference type="Proteomes" id="UP000287171"/>
    </source>
</evidence>
<dbReference type="AlphaFoldDB" id="A0A402BEA2"/>
<dbReference type="Proteomes" id="UP000287171">
    <property type="component" value="Unassembled WGS sequence"/>
</dbReference>
<dbReference type="EMBL" id="BIFT01000002">
    <property type="protein sequence ID" value="GCE29695.1"/>
    <property type="molecule type" value="Genomic_DNA"/>
</dbReference>
<keyword evidence="2" id="KW-0805">Transcription regulation</keyword>
<dbReference type="InterPro" id="IPR010982">
    <property type="entry name" value="Lambda_DNA-bd_dom_sf"/>
</dbReference>
<keyword evidence="3" id="KW-0238">DNA-binding</keyword>
<keyword evidence="8" id="KW-1185">Reference proteome</keyword>
<gene>
    <name evidence="7" type="ORF">KDA_51790</name>
</gene>
<evidence type="ECO:0000256" key="2">
    <source>
        <dbReference type="ARBA" id="ARBA00023015"/>
    </source>
</evidence>
<dbReference type="RefSeq" id="WP_161982404.1">
    <property type="nucleotide sequence ID" value="NZ_BIFT01000002.1"/>
</dbReference>
<evidence type="ECO:0000256" key="4">
    <source>
        <dbReference type="ARBA" id="ARBA00023163"/>
    </source>
</evidence>
<dbReference type="Gene3D" id="3.40.50.2300">
    <property type="match status" value="2"/>
</dbReference>
<dbReference type="CDD" id="cd06267">
    <property type="entry name" value="PBP1_LacI_sugar_binding-like"/>
    <property type="match status" value="1"/>
</dbReference>
<dbReference type="InterPro" id="IPR000843">
    <property type="entry name" value="HTH_LacI"/>
</dbReference>
<dbReference type="Pfam" id="PF00356">
    <property type="entry name" value="LacI"/>
    <property type="match status" value="1"/>
</dbReference>
<organism evidence="7 8">
    <name type="scientific">Dictyobacter alpinus</name>
    <dbReference type="NCBI Taxonomy" id="2014873"/>
    <lineage>
        <taxon>Bacteria</taxon>
        <taxon>Bacillati</taxon>
        <taxon>Chloroflexota</taxon>
        <taxon>Ktedonobacteria</taxon>
        <taxon>Ktedonobacterales</taxon>
        <taxon>Dictyobacteraceae</taxon>
        <taxon>Dictyobacter</taxon>
    </lineage>
</organism>
<reference evidence="8" key="1">
    <citation type="submission" date="2018-12" db="EMBL/GenBank/DDBJ databases">
        <title>Tengunoibacter tsumagoiensis gen. nov., sp. nov., Dictyobacter kobayashii sp. nov., D. alpinus sp. nov., and D. joshuensis sp. nov. and description of Dictyobacteraceae fam. nov. within the order Ktedonobacterales isolated from Tengu-no-mugimeshi.</title>
        <authorList>
            <person name="Wang C.M."/>
            <person name="Zheng Y."/>
            <person name="Sakai Y."/>
            <person name="Toyoda A."/>
            <person name="Minakuchi Y."/>
            <person name="Abe K."/>
            <person name="Yokota A."/>
            <person name="Yabe S."/>
        </authorList>
    </citation>
    <scope>NUCLEOTIDE SEQUENCE [LARGE SCALE GENOMIC DNA]</scope>
    <source>
        <strain evidence="8">Uno16</strain>
    </source>
</reference>
<evidence type="ECO:0000256" key="1">
    <source>
        <dbReference type="ARBA" id="ARBA00022491"/>
    </source>
</evidence>
<dbReference type="InterPro" id="IPR028082">
    <property type="entry name" value="Peripla_BP_I"/>
</dbReference>
<feature type="compositionally biased region" description="Low complexity" evidence="5">
    <location>
        <begin position="347"/>
        <end position="358"/>
    </location>
</feature>
<dbReference type="SMART" id="SM00354">
    <property type="entry name" value="HTH_LACI"/>
    <property type="match status" value="1"/>
</dbReference>
<dbReference type="PROSITE" id="PS50932">
    <property type="entry name" value="HTH_LACI_2"/>
    <property type="match status" value="1"/>
</dbReference>
<dbReference type="InterPro" id="IPR046335">
    <property type="entry name" value="LacI/GalR-like_sensor"/>
</dbReference>
<keyword evidence="1" id="KW-0678">Repressor</keyword>
<evidence type="ECO:0000259" key="6">
    <source>
        <dbReference type="PROSITE" id="PS50932"/>
    </source>
</evidence>